<feature type="compositionally biased region" description="Basic and acidic residues" evidence="1">
    <location>
        <begin position="1405"/>
        <end position="1436"/>
    </location>
</feature>
<dbReference type="Gene3D" id="3.90.70.10">
    <property type="entry name" value="Cysteine proteinases"/>
    <property type="match status" value="1"/>
</dbReference>
<reference evidence="2 3" key="1">
    <citation type="submission" date="2024-02" db="EMBL/GenBank/DDBJ databases">
        <authorList>
            <person name="Chen Y."/>
            <person name="Shah S."/>
            <person name="Dougan E. K."/>
            <person name="Thang M."/>
            <person name="Chan C."/>
        </authorList>
    </citation>
    <scope>NUCLEOTIDE SEQUENCE [LARGE SCALE GENOMIC DNA]</scope>
</reference>
<feature type="region of interest" description="Disordered" evidence="1">
    <location>
        <begin position="1699"/>
        <end position="1731"/>
    </location>
</feature>
<feature type="compositionally biased region" description="Basic and acidic residues" evidence="1">
    <location>
        <begin position="1475"/>
        <end position="1492"/>
    </location>
</feature>
<organism evidence="2 3">
    <name type="scientific">Durusdinium trenchii</name>
    <dbReference type="NCBI Taxonomy" id="1381693"/>
    <lineage>
        <taxon>Eukaryota</taxon>
        <taxon>Sar</taxon>
        <taxon>Alveolata</taxon>
        <taxon>Dinophyceae</taxon>
        <taxon>Suessiales</taxon>
        <taxon>Symbiodiniaceae</taxon>
        <taxon>Durusdinium</taxon>
    </lineage>
</organism>
<protein>
    <submittedName>
        <fullName evidence="2">Uncharacterized protein</fullName>
    </submittedName>
</protein>
<feature type="compositionally biased region" description="Polar residues" evidence="1">
    <location>
        <begin position="1263"/>
        <end position="1273"/>
    </location>
</feature>
<feature type="compositionally biased region" description="Polar residues" evidence="1">
    <location>
        <begin position="1712"/>
        <end position="1726"/>
    </location>
</feature>
<evidence type="ECO:0000256" key="1">
    <source>
        <dbReference type="SAM" id="MobiDB-lite"/>
    </source>
</evidence>
<feature type="region of interest" description="Disordered" evidence="1">
    <location>
        <begin position="374"/>
        <end position="393"/>
    </location>
</feature>
<keyword evidence="3" id="KW-1185">Reference proteome</keyword>
<dbReference type="InterPro" id="IPR038765">
    <property type="entry name" value="Papain-like_cys_pep_sf"/>
</dbReference>
<feature type="region of interest" description="Disordered" evidence="1">
    <location>
        <begin position="1805"/>
        <end position="1825"/>
    </location>
</feature>
<name>A0ABP0NB08_9DINO</name>
<gene>
    <name evidence="2" type="ORF">CCMP2556_LOCUS29905</name>
</gene>
<accession>A0ABP0NB08</accession>
<feature type="region of interest" description="Disordered" evidence="1">
    <location>
        <begin position="1237"/>
        <end position="1273"/>
    </location>
</feature>
<dbReference type="Proteomes" id="UP001642484">
    <property type="component" value="Unassembled WGS sequence"/>
</dbReference>
<feature type="compositionally biased region" description="Polar residues" evidence="1">
    <location>
        <begin position="1738"/>
        <end position="1754"/>
    </location>
</feature>
<feature type="region of interest" description="Disordered" evidence="1">
    <location>
        <begin position="285"/>
        <end position="311"/>
    </location>
</feature>
<feature type="region of interest" description="Disordered" evidence="1">
    <location>
        <begin position="1846"/>
        <end position="1868"/>
    </location>
</feature>
<feature type="compositionally biased region" description="Basic and acidic residues" evidence="1">
    <location>
        <begin position="297"/>
        <end position="308"/>
    </location>
</feature>
<feature type="compositionally biased region" description="Basic and acidic residues" evidence="1">
    <location>
        <begin position="1456"/>
        <end position="1467"/>
    </location>
</feature>
<comment type="caution">
    <text evidence="2">The sequence shown here is derived from an EMBL/GenBank/DDBJ whole genome shotgun (WGS) entry which is preliminary data.</text>
</comment>
<feature type="region of interest" description="Disordered" evidence="1">
    <location>
        <begin position="1305"/>
        <end position="1505"/>
    </location>
</feature>
<feature type="compositionally biased region" description="Polar residues" evidence="1">
    <location>
        <begin position="1815"/>
        <end position="1825"/>
    </location>
</feature>
<proteinExistence type="predicted"/>
<feature type="compositionally biased region" description="Acidic residues" evidence="1">
    <location>
        <begin position="1238"/>
        <end position="1249"/>
    </location>
</feature>
<feature type="compositionally biased region" description="Polar residues" evidence="1">
    <location>
        <begin position="1335"/>
        <end position="1344"/>
    </location>
</feature>
<dbReference type="CDD" id="cd02257">
    <property type="entry name" value="Peptidase_C19"/>
    <property type="match status" value="1"/>
</dbReference>
<feature type="compositionally biased region" description="Basic and acidic residues" evidence="1">
    <location>
        <begin position="1305"/>
        <end position="1316"/>
    </location>
</feature>
<feature type="compositionally biased region" description="Basic and acidic residues" evidence="1">
    <location>
        <begin position="1380"/>
        <end position="1395"/>
    </location>
</feature>
<sequence>MTIWFGPDAGPGVVCVGPVRVEKWRKQPVRTLLFGAKSEKTEVRPGLQAALGVSKGLPSTGSDTSVFCAGVRLTEAADAAGTDAGVWCCPCDVRVTLMGERRELPRTVRWILTPSSSEVFFPLMPLTDVDRFVTSSGALRVKAEILFHLCAAKDSSPGFLGAPSTTLTALMYAWCLAGSACIEEAISNTCRGTLGNTETKESHLHKDATVHDSSLCVFREAAEFCVDAARRVELDPCCWRAGLFASKRRGSPVERFEVRGEEHTFLLQELVPGLFIGRSSAPESDTEALRDAAPTVHVDHEKSDKNETSDCFSEEGMAGMALELEELQIRHIVRLSQVAQVATGTPTGSLIGIELYELKEGGEGREVRRMELREMREGEGESEEPSEQSPSQVRKLPVMEAVDMAHDLFMGNLSDSDLSRVKQGEELGLRLLRSNLLLLPSTCEDGELCTTVAAGVVATAFQMPFVEAKRYLGSYWEVPASDSLDVKDLERAHGDQEEIEQENTCTVRDETCIPSVKDPGWLIEALKCHEREESSRTVSAKFAKWFASGSGTRSLSGPTLAAVQSWNQASVMSSGELLPVPWYCLQPPIPGDVLHVHDTGWGAVPEIFKATAATRWQMQLLQKESHGLQPRSDGSDGLQISEQTWNSLVTLKFVHRLPEDEVLAVPHCFQLESQDVQWHLVALVCQDHRHLKSNSTCIEEGLHSMPKPHRVTFLHGAKEWLLENGCLQELRRRSLPSSMPNSWLCTRSLSPEVIVYMKGRPRGSLYTAKSEGIPASLADRTAFRVRIVTEKALQKTRGDFGGGSEIFASAVLGLTSVGKKGLKGNSGEDFLMDLKHEVHRQLRIPPERQLLLQIPDAADVSQPGFRDSWLLPVQSMASLQASAICHRCFMLPTVLLMFLPNDVDSMSSMLQWQAQGPEGSDSSSLKRALPPLIPLLCRYFSRKTMTHSVLGVLLAAPTDTLSQHLPWLQKRIAVSGEEEVKAEPAETFVPLACSASLGPGQEALISSSSWLRPLRMDLPLAEQPVSFGSAIDFEIASCGRRNMPRASLPKVEEEKLRTLGCLFLDIDLRTKPGSIRSQVSSWVSAFSRMKADLLDAKPCRYQDGSLLIFEFKNFDGEEDAKELCQRFAAKGSCETAFCKGRLGKQRPRELCLLQGVARSAIPGGKVSQCTMWCACAPGRLPVERRNARDSTESGGIPLDFLAALDFFGMPHFAEIRVVRFGDGVPLEVRWEVGTNDEVIWEEEEEEENSETAQTSLLEGASEQAKSQDAPSDQSQIWIRVQRRRWADETDSNDDNDGETLASEARDGLEELSERCESSGSLEASPSIRPKLASEQHISSSSGSPKQPHPYLAFFQDVRSDRHRQVPSPDLPPSNMSDALCSDKADKELRKEQPRESEEDGAFLAECERLGEKSSEPRPEAMEAMEAIRLEGLRQRSSEVQVEVTGPAGPRGQASETCDRRRAEKAQELDAPSKSSKSEWKTARSKEFKEPKDSLSMSHIVPPSMRRSLSEVTEELVQLLAEARASSHADPVQLEELGRAERRLMAALVEKDEKGIQEDGSRPEWSTFASCLVGSVSVSSVPPSVPRSRALSRASSYDSFFDGEGVRYVLASPENTQPSTPRSTAQATSTPTWPARYVLPEPYWLMDEPNANVLRLNDGVSQQGFDFNGHHGVFGEERGDLQMPITGWHDPVSPQALVLQRAPVRKRHGSKGSKASTDSESHSQLTQDEVPELRHVATSASTASMRKRQQASIPSGPSLGLMWHNSPFAISRTPNIHTPASHRSPARSPTSFSGYCSPIPGFAVHSAHSSGVASPQRRSGYSSPSTGGAFFGAAQSGLMRRLMSLREARGEEQEEDSDVSSRRSASDDGEPDLLELLLKHAERAPSRSVEPRLFSLDLRSDFPISSLRGLLPCHSVPFLNALVQTLLASSLKALLSQVSLTPVQRPAYSCFAQLCLEMEGSISKPSDLTSLNLQNIQNRPVDAGLLMEPLLRRFERGKSVQEAPAFPGPSRVPGLADMFSCFLHFFLGQLHDECKWPSVRSVSSSQQDSDDSPMMRIFGGLIQTSKERRPKNAKATDVAFESFLLLHLDLTPSSMALTSVSKALEELLAKYDACFRRLPPFLLLHLERFRTGSDGLPDRVLRKCRMDLQLELEEVDLVGRAEGERENKEN</sequence>
<feature type="region of interest" description="Disordered" evidence="1">
    <location>
        <begin position="1738"/>
        <end position="1757"/>
    </location>
</feature>
<evidence type="ECO:0000313" key="3">
    <source>
        <dbReference type="Proteomes" id="UP001642484"/>
    </source>
</evidence>
<dbReference type="EMBL" id="CAXAMN010021556">
    <property type="protein sequence ID" value="CAK9060779.1"/>
    <property type="molecule type" value="Genomic_DNA"/>
</dbReference>
<dbReference type="SUPFAM" id="SSF54001">
    <property type="entry name" value="Cysteine proteinases"/>
    <property type="match status" value="1"/>
</dbReference>
<evidence type="ECO:0000313" key="2">
    <source>
        <dbReference type="EMBL" id="CAK9060779.1"/>
    </source>
</evidence>